<dbReference type="RefSeq" id="WP_150619902.1">
    <property type="nucleotide sequence ID" value="NZ_CABPSM010000003.1"/>
</dbReference>
<protein>
    <recommendedName>
        <fullName evidence="4">Lipoprotein</fullName>
    </recommendedName>
</protein>
<dbReference type="EMBL" id="CABPSM010000003">
    <property type="protein sequence ID" value="VVD88384.1"/>
    <property type="molecule type" value="Genomic_DNA"/>
</dbReference>
<evidence type="ECO:0000313" key="2">
    <source>
        <dbReference type="EMBL" id="VVD88384.1"/>
    </source>
</evidence>
<dbReference type="Proteomes" id="UP000343317">
    <property type="component" value="Unassembled WGS sequence"/>
</dbReference>
<feature type="chain" id="PRO_5023061115" description="Lipoprotein" evidence="1">
    <location>
        <begin position="28"/>
        <end position="142"/>
    </location>
</feature>
<proteinExistence type="predicted"/>
<evidence type="ECO:0000256" key="1">
    <source>
        <dbReference type="SAM" id="SignalP"/>
    </source>
</evidence>
<reference evidence="2 3" key="1">
    <citation type="submission" date="2019-08" db="EMBL/GenBank/DDBJ databases">
        <authorList>
            <person name="Peeters C."/>
        </authorList>
    </citation>
    <scope>NUCLEOTIDE SEQUENCE [LARGE SCALE GENOMIC DNA]</scope>
    <source>
        <strain evidence="2 3">LMG 31112</strain>
    </source>
</reference>
<evidence type="ECO:0000313" key="3">
    <source>
        <dbReference type="Proteomes" id="UP000343317"/>
    </source>
</evidence>
<evidence type="ECO:0008006" key="4">
    <source>
        <dbReference type="Google" id="ProtNLM"/>
    </source>
</evidence>
<accession>A0A5E4TP71</accession>
<keyword evidence="1" id="KW-0732">Signal</keyword>
<feature type="signal peptide" evidence="1">
    <location>
        <begin position="1"/>
        <end position="27"/>
    </location>
</feature>
<sequence length="142" mass="15475">MDTTGMTLRTMAFIACALSASAVQAQAAYPPTTIEVSVAVGQKIAIWVQPNYSVLCRSLGQPTFQLDSTPTLGEVLPEWVDYTVPDGRRCETMRFPGLIVWYQAGQAPGTDVVVWTVGFPRELTSRVPSSGEHRVTTTIVVR</sequence>
<name>A0A5E4TP71_9BURK</name>
<keyword evidence="3" id="KW-1185">Reference proteome</keyword>
<gene>
    <name evidence="2" type="ORF">PHO31112_01480</name>
</gene>
<organism evidence="2 3">
    <name type="scientific">Pandoraea horticolens</name>
    <dbReference type="NCBI Taxonomy" id="2508298"/>
    <lineage>
        <taxon>Bacteria</taxon>
        <taxon>Pseudomonadati</taxon>
        <taxon>Pseudomonadota</taxon>
        <taxon>Betaproteobacteria</taxon>
        <taxon>Burkholderiales</taxon>
        <taxon>Burkholderiaceae</taxon>
        <taxon>Pandoraea</taxon>
    </lineage>
</organism>
<dbReference type="AlphaFoldDB" id="A0A5E4TP71"/>